<dbReference type="Gene3D" id="2.40.10.120">
    <property type="match status" value="1"/>
</dbReference>
<dbReference type="InterPro" id="IPR009003">
    <property type="entry name" value="Peptidase_S1_PA"/>
</dbReference>
<dbReference type="Pfam" id="PF20028">
    <property type="entry name" value="VMAP-C"/>
    <property type="match status" value="1"/>
</dbReference>
<dbReference type="SUPFAM" id="SSF50494">
    <property type="entry name" value="Trypsin-like serine proteases"/>
    <property type="match status" value="1"/>
</dbReference>
<gene>
    <name evidence="3" type="ORF">HGB48_09035</name>
</gene>
<dbReference type="Pfam" id="PF19969">
    <property type="entry name" value="VMAP-M8"/>
    <property type="match status" value="1"/>
</dbReference>
<sequence length="554" mass="62535">MDDWQWRAWVGHPSGGKLGAAFLITETRLLTCAHTVEGMDEARVGFPGLREDLPAAVVRCTGWRRAGDFGDVAVLELREPVPYEPARFAAPDEVHSRAGENEFGVWGFPYGLDDGELHGTVTTRPQWQRRREWWQLRATQGSALEKGYSGSAVYRLATGEVIGMVTNADLRRDDYTDVGWMLPLDRLRLYSEELDDLLPLTWLTAPARRELRGILAGVPFTPVLAAELAVVTGRPSPAVFQSAWHSVRHVAEGFREEQLVRYLRAVRRASPASAARRLTTWSRRHLPDGANAHGPRPGPPSVIVRLERMTHGAFDITVHLWTDGAAGRSRRAEEVPRQRVRQVVEEHVAELAPALFGREWMIEFAVPQKWLSTPFEQWHADPEKTQRMRRYPLVVRDVQRMRPDSFARDQAYRRWRLLSELERSDPRRITCDTARDSGYFSDLLEANDDYCVLVYGACPPDESLRAALSNGVPVMLWPRTACDAAVHEKCHGHGVQEELAEAVGGAHPGDLPRLARDLRKRALLAKDEPHCGRDLTLLWDDPSRLPDPPLAMEV</sequence>
<dbReference type="RefSeq" id="WP_067632863.1">
    <property type="nucleotide sequence ID" value="NZ_JAAXPI010000008.1"/>
</dbReference>
<dbReference type="Proteomes" id="UP000579250">
    <property type="component" value="Unassembled WGS sequence"/>
</dbReference>
<dbReference type="EMBL" id="JAAXPI010000008">
    <property type="protein sequence ID" value="NKZ03890.1"/>
    <property type="molecule type" value="Genomic_DNA"/>
</dbReference>
<feature type="domain" description="vWA-MoxR associated protein middle region 8" evidence="1">
    <location>
        <begin position="195"/>
        <end position="287"/>
    </location>
</feature>
<evidence type="ECO:0000313" key="4">
    <source>
        <dbReference type="Proteomes" id="UP000579250"/>
    </source>
</evidence>
<dbReference type="InterPro" id="IPR045450">
    <property type="entry name" value="VMAP_C"/>
</dbReference>
<evidence type="ECO:0000259" key="2">
    <source>
        <dbReference type="Pfam" id="PF20028"/>
    </source>
</evidence>
<comment type="caution">
    <text evidence="3">The sequence shown here is derived from an EMBL/GenBank/DDBJ whole genome shotgun (WGS) entry which is preliminary data.</text>
</comment>
<name>A0A846YSQ2_9ACTN</name>
<evidence type="ECO:0000313" key="3">
    <source>
        <dbReference type="EMBL" id="NKZ03890.1"/>
    </source>
</evidence>
<accession>A0A846YSQ2</accession>
<dbReference type="InterPro" id="IPR045453">
    <property type="entry name" value="VMAP-M8"/>
</dbReference>
<proteinExistence type="predicted"/>
<feature type="domain" description="vWA-MoxR associated protein C-terminal" evidence="2">
    <location>
        <begin position="315"/>
        <end position="542"/>
    </location>
</feature>
<dbReference type="Pfam" id="PF13365">
    <property type="entry name" value="Trypsin_2"/>
    <property type="match status" value="1"/>
</dbReference>
<protein>
    <submittedName>
        <fullName evidence="3">Trypsin-like peptidase domain-containing protein</fullName>
    </submittedName>
</protein>
<evidence type="ECO:0000259" key="1">
    <source>
        <dbReference type="Pfam" id="PF19969"/>
    </source>
</evidence>
<organism evidence="3 4">
    <name type="scientific">Actinomadura latina</name>
    <dbReference type="NCBI Taxonomy" id="163603"/>
    <lineage>
        <taxon>Bacteria</taxon>
        <taxon>Bacillati</taxon>
        <taxon>Actinomycetota</taxon>
        <taxon>Actinomycetes</taxon>
        <taxon>Streptosporangiales</taxon>
        <taxon>Thermomonosporaceae</taxon>
        <taxon>Actinomadura</taxon>
    </lineage>
</organism>
<reference evidence="3 4" key="1">
    <citation type="submission" date="2020-04" db="EMBL/GenBank/DDBJ databases">
        <title>MicrobeNet Type strains.</title>
        <authorList>
            <person name="Nicholson A.C."/>
        </authorList>
    </citation>
    <scope>NUCLEOTIDE SEQUENCE [LARGE SCALE GENOMIC DNA]</scope>
    <source>
        <strain evidence="3 4">ATCC BAA-277</strain>
    </source>
</reference>
<dbReference type="AlphaFoldDB" id="A0A846YSQ2"/>
<keyword evidence="4" id="KW-1185">Reference proteome</keyword>